<evidence type="ECO:0008006" key="3">
    <source>
        <dbReference type="Google" id="ProtNLM"/>
    </source>
</evidence>
<name>A0ABX1HEN8_9BACT</name>
<accession>A0ABX1HEN8</accession>
<proteinExistence type="predicted"/>
<organism evidence="1 2">
    <name type="scientific">Hymenobacter artigasi</name>
    <dbReference type="NCBI Taxonomy" id="2719616"/>
    <lineage>
        <taxon>Bacteria</taxon>
        <taxon>Pseudomonadati</taxon>
        <taxon>Bacteroidota</taxon>
        <taxon>Cytophagia</taxon>
        <taxon>Cytophagales</taxon>
        <taxon>Hymenobacteraceae</taxon>
        <taxon>Hymenobacter</taxon>
    </lineage>
</organism>
<keyword evidence="2" id="KW-1185">Reference proteome</keyword>
<dbReference type="EMBL" id="JAAVTK010000002">
    <property type="protein sequence ID" value="NKI88485.1"/>
    <property type="molecule type" value="Genomic_DNA"/>
</dbReference>
<dbReference type="Proteomes" id="UP000717634">
    <property type="component" value="Unassembled WGS sequence"/>
</dbReference>
<reference evidence="1 2" key="1">
    <citation type="submission" date="2020-03" db="EMBL/GenBank/DDBJ databases">
        <title>Genomic Encyclopedia of Type Strains, Phase IV (KMG-V): Genome sequencing to study the core and pangenomes of soil and plant-associated prokaryotes.</title>
        <authorList>
            <person name="Whitman W."/>
        </authorList>
    </citation>
    <scope>NUCLEOTIDE SEQUENCE [LARGE SCALE GENOMIC DNA]</scope>
    <source>
        <strain evidence="1 2">1B</strain>
    </source>
</reference>
<evidence type="ECO:0000313" key="2">
    <source>
        <dbReference type="Proteomes" id="UP000717634"/>
    </source>
</evidence>
<gene>
    <name evidence="1" type="ORF">HBN54_001072</name>
</gene>
<sequence>MDTKKNNSLETFVERHRADFDTHEPRPDLWAALEEQLNATTTAPQTPVMRLADAPEGPFIAPVATVAQSKARAGWFQRYGVAAALALLVFAAGASEAWKANRAAPETAVVAAPAAATPGTVATEPDAALYQGGNPLSLTAAEHTTGADSQLVRAVRGMETYYTNQLARRQTELSQLSGPGMAAMNADWQHELVSLDSSYRELKQQLLHHPQPDAVLTAMNRNLQIRLDILDRQLNLGNTAQAAPNNNSYVLADSRRQAE</sequence>
<protein>
    <recommendedName>
        <fullName evidence="3">Anti-sigma factor</fullName>
    </recommendedName>
</protein>
<comment type="caution">
    <text evidence="1">The sequence shown here is derived from an EMBL/GenBank/DDBJ whole genome shotgun (WGS) entry which is preliminary data.</text>
</comment>
<evidence type="ECO:0000313" key="1">
    <source>
        <dbReference type="EMBL" id="NKI88485.1"/>
    </source>
</evidence>
<dbReference type="RefSeq" id="WP_168672113.1">
    <property type="nucleotide sequence ID" value="NZ_JAAVTK010000002.1"/>
</dbReference>